<dbReference type="Pfam" id="PF00392">
    <property type="entry name" value="GntR"/>
    <property type="match status" value="1"/>
</dbReference>
<dbReference type="InterPro" id="IPR050679">
    <property type="entry name" value="Bact_HTH_transcr_reg"/>
</dbReference>
<dbReference type="SUPFAM" id="SSF64288">
    <property type="entry name" value="Chorismate lyase-like"/>
    <property type="match status" value="1"/>
</dbReference>
<dbReference type="PANTHER" id="PTHR44846">
    <property type="entry name" value="MANNOSYL-D-GLYCERATE TRANSPORT/METABOLISM SYSTEM REPRESSOR MNGR-RELATED"/>
    <property type="match status" value="1"/>
</dbReference>
<sequence>MKKFEFIYSDIKNRIEMGEYSVGTFLPKENDLADYYSVSRETLRKSQNKLEYEGYIKKIHGQGAKVLDFSKLAINTSTITSFSQLSNRYNGELQTKVLKHRTDYLNPDDFGYDDVKEAPGISLERVRTWKNEAVLFDKDFFLLSEIVDDIPEEYLLTSVYDYFEKVKGLKISFAQKDITIEKPTKEVQLLLDLGQDTHVAVTRSKVFLENANLFQIHEAYQKVDTFHIFDIAHR</sequence>
<name>A0A1E5GA22_9ENTE</name>
<evidence type="ECO:0000313" key="6">
    <source>
        <dbReference type="Proteomes" id="UP000094068"/>
    </source>
</evidence>
<dbReference type="PROSITE" id="PS50949">
    <property type="entry name" value="HTH_GNTR"/>
    <property type="match status" value="1"/>
</dbReference>
<dbReference type="InterPro" id="IPR028978">
    <property type="entry name" value="Chorismate_lyase_/UTRA_dom_sf"/>
</dbReference>
<feature type="domain" description="HTH gntR-type" evidence="4">
    <location>
        <begin position="1"/>
        <end position="69"/>
    </location>
</feature>
<gene>
    <name evidence="5" type="ORF">BCR21_14560</name>
</gene>
<dbReference type="PANTHER" id="PTHR44846:SF12">
    <property type="entry name" value="HTH-TYPE TRANSCRIPTIONAL REGULATOR TRER"/>
    <property type="match status" value="1"/>
</dbReference>
<dbReference type="GO" id="GO:0003677">
    <property type="term" value="F:DNA binding"/>
    <property type="evidence" value="ECO:0007669"/>
    <property type="project" value="UniProtKB-KW"/>
</dbReference>
<dbReference type="RefSeq" id="WP_069647244.1">
    <property type="nucleotide sequence ID" value="NZ_MIJZ01000016.1"/>
</dbReference>
<protein>
    <recommendedName>
        <fullName evidence="4">HTH gntR-type domain-containing protein</fullName>
    </recommendedName>
</protein>
<dbReference type="PRINTS" id="PR00035">
    <property type="entry name" value="HTHGNTR"/>
</dbReference>
<dbReference type="OrthoDB" id="9816541at2"/>
<dbReference type="Proteomes" id="UP000094068">
    <property type="component" value="Unassembled WGS sequence"/>
</dbReference>
<evidence type="ECO:0000256" key="2">
    <source>
        <dbReference type="ARBA" id="ARBA00023125"/>
    </source>
</evidence>
<dbReference type="InterPro" id="IPR000524">
    <property type="entry name" value="Tscrpt_reg_HTH_GntR"/>
</dbReference>
<dbReference type="CDD" id="cd07377">
    <property type="entry name" value="WHTH_GntR"/>
    <property type="match status" value="1"/>
</dbReference>
<comment type="caution">
    <text evidence="5">The sequence shown here is derived from an EMBL/GenBank/DDBJ whole genome shotgun (WGS) entry which is preliminary data.</text>
</comment>
<dbReference type="Gene3D" id="3.40.1410.10">
    <property type="entry name" value="Chorismate lyase-like"/>
    <property type="match status" value="1"/>
</dbReference>
<keyword evidence="2" id="KW-0238">DNA-binding</keyword>
<dbReference type="Pfam" id="PF07702">
    <property type="entry name" value="UTRA"/>
    <property type="match status" value="1"/>
</dbReference>
<evidence type="ECO:0000313" key="5">
    <source>
        <dbReference type="EMBL" id="OEG09566.1"/>
    </source>
</evidence>
<dbReference type="AlphaFoldDB" id="A0A1E5GA22"/>
<keyword evidence="3" id="KW-0804">Transcription</keyword>
<dbReference type="STRING" id="903984.BCR21_14560"/>
<accession>A0A1E5GA22</accession>
<keyword evidence="1" id="KW-0805">Transcription regulation</keyword>
<evidence type="ECO:0000256" key="1">
    <source>
        <dbReference type="ARBA" id="ARBA00023015"/>
    </source>
</evidence>
<dbReference type="SMART" id="SM00345">
    <property type="entry name" value="HTH_GNTR"/>
    <property type="match status" value="1"/>
</dbReference>
<dbReference type="InterPro" id="IPR011663">
    <property type="entry name" value="UTRA"/>
</dbReference>
<dbReference type="SMART" id="SM00866">
    <property type="entry name" value="UTRA"/>
    <property type="match status" value="1"/>
</dbReference>
<keyword evidence="6" id="KW-1185">Reference proteome</keyword>
<evidence type="ECO:0000259" key="4">
    <source>
        <dbReference type="PROSITE" id="PS50949"/>
    </source>
</evidence>
<dbReference type="SUPFAM" id="SSF46785">
    <property type="entry name" value="Winged helix' DNA-binding domain"/>
    <property type="match status" value="1"/>
</dbReference>
<proteinExistence type="predicted"/>
<organism evidence="5 6">
    <name type="scientific">Enterococcus ureasiticus</name>
    <dbReference type="NCBI Taxonomy" id="903984"/>
    <lineage>
        <taxon>Bacteria</taxon>
        <taxon>Bacillati</taxon>
        <taxon>Bacillota</taxon>
        <taxon>Bacilli</taxon>
        <taxon>Lactobacillales</taxon>
        <taxon>Enterococcaceae</taxon>
        <taxon>Enterococcus</taxon>
    </lineage>
</organism>
<dbReference type="GO" id="GO:0045892">
    <property type="term" value="P:negative regulation of DNA-templated transcription"/>
    <property type="evidence" value="ECO:0007669"/>
    <property type="project" value="TreeGrafter"/>
</dbReference>
<dbReference type="InterPro" id="IPR036390">
    <property type="entry name" value="WH_DNA-bd_sf"/>
</dbReference>
<dbReference type="InterPro" id="IPR036388">
    <property type="entry name" value="WH-like_DNA-bd_sf"/>
</dbReference>
<evidence type="ECO:0000256" key="3">
    <source>
        <dbReference type="ARBA" id="ARBA00023163"/>
    </source>
</evidence>
<dbReference type="Gene3D" id="1.10.10.10">
    <property type="entry name" value="Winged helix-like DNA-binding domain superfamily/Winged helix DNA-binding domain"/>
    <property type="match status" value="1"/>
</dbReference>
<dbReference type="GO" id="GO:0003700">
    <property type="term" value="F:DNA-binding transcription factor activity"/>
    <property type="evidence" value="ECO:0007669"/>
    <property type="project" value="InterPro"/>
</dbReference>
<reference evidence="6" key="1">
    <citation type="submission" date="2016-09" db="EMBL/GenBank/DDBJ databases">
        <authorList>
            <person name="Gulvik C.A."/>
        </authorList>
    </citation>
    <scope>NUCLEOTIDE SEQUENCE [LARGE SCALE GENOMIC DNA]</scope>
    <source>
        <strain evidence="6">DSM 23328</strain>
    </source>
</reference>
<dbReference type="EMBL" id="MIJZ01000016">
    <property type="protein sequence ID" value="OEG09566.1"/>
    <property type="molecule type" value="Genomic_DNA"/>
</dbReference>